<keyword evidence="3 6" id="KW-0479">Metal-binding</keyword>
<feature type="binding site" evidence="6">
    <location>
        <position position="201"/>
    </location>
    <ligand>
        <name>molybdate</name>
        <dbReference type="ChEBI" id="CHEBI:36264"/>
    </ligand>
</feature>
<proteinExistence type="inferred from homology"/>
<name>A0A7X5XTR6_9SPHN</name>
<feature type="binding site" evidence="6">
    <location>
        <position position="183"/>
    </location>
    <ligand>
        <name>molybdate</name>
        <dbReference type="ChEBI" id="CHEBI:36264"/>
    </ligand>
</feature>
<evidence type="ECO:0000313" key="7">
    <source>
        <dbReference type="EMBL" id="NJB91140.1"/>
    </source>
</evidence>
<dbReference type="GO" id="GO:1901359">
    <property type="term" value="F:tungstate binding"/>
    <property type="evidence" value="ECO:0007669"/>
    <property type="project" value="UniProtKB-ARBA"/>
</dbReference>
<feature type="binding site" evidence="6">
    <location>
        <position position="44"/>
    </location>
    <ligand>
        <name>molybdate</name>
        <dbReference type="ChEBI" id="CHEBI:36264"/>
    </ligand>
</feature>
<dbReference type="GO" id="GO:0030973">
    <property type="term" value="F:molybdate ion binding"/>
    <property type="evidence" value="ECO:0007669"/>
    <property type="project" value="TreeGrafter"/>
</dbReference>
<dbReference type="AlphaFoldDB" id="A0A7X5XTR6"/>
<comment type="caution">
    <text evidence="7">The sequence shown here is derived from an EMBL/GenBank/DDBJ whole genome shotgun (WGS) entry which is preliminary data.</text>
</comment>
<keyword evidence="4" id="KW-0732">Signal</keyword>
<dbReference type="GO" id="GO:0046872">
    <property type="term" value="F:metal ion binding"/>
    <property type="evidence" value="ECO:0007669"/>
    <property type="project" value="UniProtKB-KW"/>
</dbReference>
<sequence>MADRVIAGRMIAILRRIGFLLTLLLLAPPAIAQERGPVVLAAASLQESLSEAADAWAAKGHPKPVLSFAASSALARQVIAGAPADLFLSADEPWMDAVAKAGMLRAGTRATLLGNRLVLIAPAASKLRLTPARGFPIARALGSGRLALADPDAVPAGKYAKAALTHLGVWGGVAAKVAPAENVRAAMALVERGAAPLGIVYATDARASKAVRVVGVFPASSHPPIRYPVALLKASRHKDAAAFRAFLFSREARAIFARHGFSHL</sequence>
<dbReference type="InterPro" id="IPR005950">
    <property type="entry name" value="ModA"/>
</dbReference>
<reference evidence="7 8" key="1">
    <citation type="submission" date="2020-03" db="EMBL/GenBank/DDBJ databases">
        <title>Genomic Encyclopedia of Type Strains, Phase IV (KMG-IV): sequencing the most valuable type-strain genomes for metagenomic binning, comparative biology and taxonomic classification.</title>
        <authorList>
            <person name="Goeker M."/>
        </authorList>
    </citation>
    <scope>NUCLEOTIDE SEQUENCE [LARGE SCALE GENOMIC DNA]</scope>
    <source>
        <strain evidence="7 8">DSM 25229</strain>
    </source>
</reference>
<keyword evidence="2 6" id="KW-0500">Molybdenum</keyword>
<comment type="similarity">
    <text evidence="1">Belongs to the bacterial solute-binding protein ModA family.</text>
</comment>
<organism evidence="7 8">
    <name type="scientific">Sphingopyxis italica</name>
    <dbReference type="NCBI Taxonomy" id="1129133"/>
    <lineage>
        <taxon>Bacteria</taxon>
        <taxon>Pseudomonadati</taxon>
        <taxon>Pseudomonadota</taxon>
        <taxon>Alphaproteobacteria</taxon>
        <taxon>Sphingomonadales</taxon>
        <taxon>Sphingomonadaceae</taxon>
        <taxon>Sphingopyxis</taxon>
    </lineage>
</organism>
<evidence type="ECO:0000256" key="2">
    <source>
        <dbReference type="ARBA" id="ARBA00022505"/>
    </source>
</evidence>
<dbReference type="InterPro" id="IPR050682">
    <property type="entry name" value="ModA/WtpA"/>
</dbReference>
<evidence type="ECO:0000256" key="5">
    <source>
        <dbReference type="ARBA" id="ARBA00062515"/>
    </source>
</evidence>
<dbReference type="FunFam" id="3.40.190.10:FF:000035">
    <property type="entry name" value="Molybdate ABC transporter substrate-binding protein"/>
    <property type="match status" value="1"/>
</dbReference>
<dbReference type="NCBIfam" id="TIGR01256">
    <property type="entry name" value="modA"/>
    <property type="match status" value="1"/>
</dbReference>
<evidence type="ECO:0000313" key="8">
    <source>
        <dbReference type="Proteomes" id="UP000535078"/>
    </source>
</evidence>
<keyword evidence="8" id="KW-1185">Reference proteome</keyword>
<dbReference type="PIRSF" id="PIRSF004846">
    <property type="entry name" value="ModA"/>
    <property type="match status" value="1"/>
</dbReference>
<evidence type="ECO:0000256" key="6">
    <source>
        <dbReference type="PIRSR" id="PIRSR004846-1"/>
    </source>
</evidence>
<protein>
    <submittedName>
        <fullName evidence="7">Molybdate transport system substrate-binding protein</fullName>
    </submittedName>
</protein>
<dbReference type="EMBL" id="JAATIT010000004">
    <property type="protein sequence ID" value="NJB91140.1"/>
    <property type="molecule type" value="Genomic_DNA"/>
</dbReference>
<evidence type="ECO:0000256" key="1">
    <source>
        <dbReference type="ARBA" id="ARBA00009175"/>
    </source>
</evidence>
<dbReference type="GO" id="GO:0030288">
    <property type="term" value="C:outer membrane-bounded periplasmic space"/>
    <property type="evidence" value="ECO:0007669"/>
    <property type="project" value="TreeGrafter"/>
</dbReference>
<evidence type="ECO:0000256" key="4">
    <source>
        <dbReference type="ARBA" id="ARBA00022729"/>
    </source>
</evidence>
<evidence type="ECO:0000256" key="3">
    <source>
        <dbReference type="ARBA" id="ARBA00022723"/>
    </source>
</evidence>
<dbReference type="SUPFAM" id="SSF53850">
    <property type="entry name" value="Periplasmic binding protein-like II"/>
    <property type="match status" value="1"/>
</dbReference>
<dbReference type="Gene3D" id="3.40.190.10">
    <property type="entry name" value="Periplasmic binding protein-like II"/>
    <property type="match status" value="2"/>
</dbReference>
<feature type="binding site" evidence="6">
    <location>
        <position position="71"/>
    </location>
    <ligand>
        <name>molybdate</name>
        <dbReference type="ChEBI" id="CHEBI:36264"/>
    </ligand>
</feature>
<dbReference type="PANTHER" id="PTHR30632">
    <property type="entry name" value="MOLYBDATE-BINDING PERIPLASMIC PROTEIN"/>
    <property type="match status" value="1"/>
</dbReference>
<dbReference type="Pfam" id="PF13531">
    <property type="entry name" value="SBP_bac_11"/>
    <property type="match status" value="1"/>
</dbReference>
<dbReference type="PANTHER" id="PTHR30632:SF17">
    <property type="entry name" value="MOLYBDATE-BINDING PROTEIN MODA"/>
    <property type="match status" value="1"/>
</dbReference>
<comment type="subunit">
    <text evidence="5">The complex is composed of two ATP-binding proteins (ModC), two transmembrane proteins (ModB) and a solute-binding protein (ModA).</text>
</comment>
<dbReference type="Proteomes" id="UP000535078">
    <property type="component" value="Unassembled WGS sequence"/>
</dbReference>
<gene>
    <name evidence="7" type="ORF">GGR90_003342</name>
</gene>
<feature type="binding site" evidence="6">
    <location>
        <position position="156"/>
    </location>
    <ligand>
        <name>molybdate</name>
        <dbReference type="ChEBI" id="CHEBI:36264"/>
    </ligand>
</feature>
<accession>A0A7X5XTR6</accession>
<dbReference type="GO" id="GO:0015689">
    <property type="term" value="P:molybdate ion transport"/>
    <property type="evidence" value="ECO:0007669"/>
    <property type="project" value="InterPro"/>
</dbReference>